<sequence>MNCKICGQACRNQFSELMLRRHTVTYWYCQACGFLQTDEPHWLDEAYTSAIANADTGLVFRNNQFNRIVSALLYFTQPRDASFLDFGGGYGMFVRLMRDVGFNFFWYDRYCQNLLAIGFDASQAPGPFAAVTAFEVMEHAPDPMALVREALARAGAKTLIFSTEIFEGEPPARNWWYYAFPTGQHIAFYQRRTLQAMAAQLGLRCYSSGGIHMFTDRQIHPLLFRVITKARVASLLMPWIRRHMRSRMIEDHEALLARS</sequence>
<keyword evidence="1" id="KW-0808">Transferase</keyword>
<organism evidence="1 2">
    <name type="scientific">Terriglobus roseus</name>
    <dbReference type="NCBI Taxonomy" id="392734"/>
    <lineage>
        <taxon>Bacteria</taxon>
        <taxon>Pseudomonadati</taxon>
        <taxon>Acidobacteriota</taxon>
        <taxon>Terriglobia</taxon>
        <taxon>Terriglobales</taxon>
        <taxon>Acidobacteriaceae</taxon>
        <taxon>Terriglobus</taxon>
    </lineage>
</organism>
<evidence type="ECO:0000313" key="1">
    <source>
        <dbReference type="EMBL" id="SDE94581.1"/>
    </source>
</evidence>
<evidence type="ECO:0000313" key="2">
    <source>
        <dbReference type="Proteomes" id="UP000182427"/>
    </source>
</evidence>
<dbReference type="AlphaFoldDB" id="A0A1G7H2L5"/>
<dbReference type="Gene3D" id="3.40.50.150">
    <property type="entry name" value="Vaccinia Virus protein VP39"/>
    <property type="match status" value="1"/>
</dbReference>
<keyword evidence="2" id="KW-1185">Reference proteome</keyword>
<dbReference type="EMBL" id="LT629690">
    <property type="protein sequence ID" value="SDE94581.1"/>
    <property type="molecule type" value="Genomic_DNA"/>
</dbReference>
<keyword evidence="1" id="KW-0489">Methyltransferase</keyword>
<dbReference type="Pfam" id="PF13489">
    <property type="entry name" value="Methyltransf_23"/>
    <property type="match status" value="1"/>
</dbReference>
<dbReference type="GO" id="GO:0008168">
    <property type="term" value="F:methyltransferase activity"/>
    <property type="evidence" value="ECO:0007669"/>
    <property type="project" value="UniProtKB-KW"/>
</dbReference>
<gene>
    <name evidence="1" type="ORF">SAMN05444167_0893</name>
</gene>
<dbReference type="InterPro" id="IPR029063">
    <property type="entry name" value="SAM-dependent_MTases_sf"/>
</dbReference>
<dbReference type="SUPFAM" id="SSF53335">
    <property type="entry name" value="S-adenosyl-L-methionine-dependent methyltransferases"/>
    <property type="match status" value="1"/>
</dbReference>
<reference evidence="2" key="1">
    <citation type="submission" date="2016-10" db="EMBL/GenBank/DDBJ databases">
        <authorList>
            <person name="Varghese N."/>
            <person name="Submissions S."/>
        </authorList>
    </citation>
    <scope>NUCLEOTIDE SEQUENCE [LARGE SCALE GENOMIC DNA]</scope>
    <source>
        <strain evidence="2">GAS232</strain>
    </source>
</reference>
<accession>A0A1G7H2L5</accession>
<dbReference type="OrthoDB" id="116060at2"/>
<protein>
    <submittedName>
        <fullName evidence="1">Methyltransferase domain-containing protein</fullName>
    </submittedName>
</protein>
<dbReference type="Proteomes" id="UP000182427">
    <property type="component" value="Chromosome I"/>
</dbReference>
<proteinExistence type="predicted"/>
<dbReference type="GO" id="GO:0032259">
    <property type="term" value="P:methylation"/>
    <property type="evidence" value="ECO:0007669"/>
    <property type="project" value="UniProtKB-KW"/>
</dbReference>
<name>A0A1G7H2L5_9BACT</name>